<proteinExistence type="predicted"/>
<dbReference type="RefSeq" id="WP_212519155.1">
    <property type="nucleotide sequence ID" value="NZ_JAGSOH010000047.1"/>
</dbReference>
<evidence type="ECO:0008006" key="3">
    <source>
        <dbReference type="Google" id="ProtNLM"/>
    </source>
</evidence>
<gene>
    <name evidence="1" type="ORF">KDK95_16995</name>
</gene>
<organism evidence="1 2">
    <name type="scientific">Actinospica acidithermotolerans</name>
    <dbReference type="NCBI Taxonomy" id="2828514"/>
    <lineage>
        <taxon>Bacteria</taxon>
        <taxon>Bacillati</taxon>
        <taxon>Actinomycetota</taxon>
        <taxon>Actinomycetes</taxon>
        <taxon>Catenulisporales</taxon>
        <taxon>Actinospicaceae</taxon>
        <taxon>Actinospica</taxon>
    </lineage>
</organism>
<evidence type="ECO:0000313" key="2">
    <source>
        <dbReference type="Proteomes" id="UP000676325"/>
    </source>
</evidence>
<sequence length="127" mass="13521">MAELTVLADKDYLPLARISAMQVAALLQLPLPQVADLRLAVDEACTTFLVAAPGRSVEPAAVSGGRLYLCYDRYPDHLLVTVRGAAPAMWPAQDELGWEMLQAVAASVGTEVADGIGTLTFIEPLEP</sequence>
<accession>A0A941EAK8</accession>
<protein>
    <recommendedName>
        <fullName evidence="3">Anti-sigma factor</fullName>
    </recommendedName>
</protein>
<evidence type="ECO:0000313" key="1">
    <source>
        <dbReference type="EMBL" id="MBR7828016.1"/>
    </source>
</evidence>
<comment type="caution">
    <text evidence="1">The sequence shown here is derived from an EMBL/GenBank/DDBJ whole genome shotgun (WGS) entry which is preliminary data.</text>
</comment>
<dbReference type="AlphaFoldDB" id="A0A941EAK8"/>
<dbReference type="Proteomes" id="UP000676325">
    <property type="component" value="Unassembled WGS sequence"/>
</dbReference>
<dbReference type="InterPro" id="IPR036890">
    <property type="entry name" value="HATPase_C_sf"/>
</dbReference>
<dbReference type="Gene3D" id="3.30.565.10">
    <property type="entry name" value="Histidine kinase-like ATPase, C-terminal domain"/>
    <property type="match status" value="1"/>
</dbReference>
<keyword evidence="2" id="KW-1185">Reference proteome</keyword>
<dbReference type="EMBL" id="JAGSOH010000047">
    <property type="protein sequence ID" value="MBR7828016.1"/>
    <property type="molecule type" value="Genomic_DNA"/>
</dbReference>
<name>A0A941EAK8_9ACTN</name>
<reference evidence="1" key="1">
    <citation type="submission" date="2021-04" db="EMBL/GenBank/DDBJ databases">
        <title>Genome based classification of Actinospica acidithermotolerans sp. nov., an actinobacterium isolated from an Indonesian hot spring.</title>
        <authorList>
            <person name="Kusuma A.B."/>
            <person name="Putra K.E."/>
            <person name="Nafisah S."/>
            <person name="Loh J."/>
            <person name="Nouioui I."/>
            <person name="Goodfellow M."/>
        </authorList>
    </citation>
    <scope>NUCLEOTIDE SEQUENCE</scope>
    <source>
        <strain evidence="1">MGRD01-02</strain>
    </source>
</reference>